<keyword evidence="2 6" id="KW-0812">Transmembrane</keyword>
<evidence type="ECO:0000256" key="2">
    <source>
        <dbReference type="ARBA" id="ARBA00022692"/>
    </source>
</evidence>
<accession>A0A8J3NCP0</accession>
<evidence type="ECO:0000256" key="4">
    <source>
        <dbReference type="ARBA" id="ARBA00023136"/>
    </source>
</evidence>
<keyword evidence="3 6" id="KW-1133">Transmembrane helix</keyword>
<feature type="compositionally biased region" description="Low complexity" evidence="5">
    <location>
        <begin position="68"/>
        <end position="83"/>
    </location>
</feature>
<name>A0A8J3NCP0_9ACTN</name>
<dbReference type="InterPro" id="IPR007829">
    <property type="entry name" value="TM2"/>
</dbReference>
<keyword evidence="9" id="KW-1185">Reference proteome</keyword>
<dbReference type="GO" id="GO:0016020">
    <property type="term" value="C:membrane"/>
    <property type="evidence" value="ECO:0007669"/>
    <property type="project" value="UniProtKB-SubCell"/>
</dbReference>
<dbReference type="Pfam" id="PF05154">
    <property type="entry name" value="TM2"/>
    <property type="match status" value="1"/>
</dbReference>
<sequence length="237" mass="24581">MINRDTARVCYWKRLAITVGFDPLRLAAWRPLDTVAAMTYDPNGQYPPPNQDPNAGNYPASGPGYPTSGAGYPTSGAAPSSGGPYPPQGGDPYQQQQQPGQYQGGNLPATPASGAPYPQQGDPYGQQAGYGQQGAYQAGGYQGYDAGGYQAGPGAIDPATGQPLSDKTKMVAGLLSIFLGSFGVGRFYTGHIGLAIGQIAVTVVTCGMAGWIWGLIDGIMILVNGGTDSDGRRLRDN</sequence>
<evidence type="ECO:0000256" key="1">
    <source>
        <dbReference type="ARBA" id="ARBA00004141"/>
    </source>
</evidence>
<feature type="compositionally biased region" description="Low complexity" evidence="5">
    <location>
        <begin position="90"/>
        <end position="105"/>
    </location>
</feature>
<evidence type="ECO:0000313" key="9">
    <source>
        <dbReference type="Proteomes" id="UP000612808"/>
    </source>
</evidence>
<feature type="compositionally biased region" description="Low complexity" evidence="5">
    <location>
        <begin position="114"/>
        <end position="131"/>
    </location>
</feature>
<feature type="region of interest" description="Disordered" evidence="5">
    <location>
        <begin position="40"/>
        <end position="131"/>
    </location>
</feature>
<keyword evidence="4 6" id="KW-0472">Membrane</keyword>
<evidence type="ECO:0000313" key="8">
    <source>
        <dbReference type="EMBL" id="GID11992.1"/>
    </source>
</evidence>
<feature type="transmembrane region" description="Helical" evidence="6">
    <location>
        <begin position="170"/>
        <end position="189"/>
    </location>
</feature>
<dbReference type="Proteomes" id="UP000612808">
    <property type="component" value="Unassembled WGS sequence"/>
</dbReference>
<evidence type="ECO:0000256" key="6">
    <source>
        <dbReference type="SAM" id="Phobius"/>
    </source>
</evidence>
<evidence type="ECO:0000256" key="3">
    <source>
        <dbReference type="ARBA" id="ARBA00022989"/>
    </source>
</evidence>
<organism evidence="8 9">
    <name type="scientific">Actinocatenispora rupis</name>
    <dbReference type="NCBI Taxonomy" id="519421"/>
    <lineage>
        <taxon>Bacteria</taxon>
        <taxon>Bacillati</taxon>
        <taxon>Actinomycetota</taxon>
        <taxon>Actinomycetes</taxon>
        <taxon>Micromonosporales</taxon>
        <taxon>Micromonosporaceae</taxon>
        <taxon>Actinocatenispora</taxon>
    </lineage>
</organism>
<evidence type="ECO:0000259" key="7">
    <source>
        <dbReference type="Pfam" id="PF05154"/>
    </source>
</evidence>
<feature type="transmembrane region" description="Helical" evidence="6">
    <location>
        <begin position="195"/>
        <end position="223"/>
    </location>
</feature>
<feature type="domain" description="TM2" evidence="7">
    <location>
        <begin position="166"/>
        <end position="219"/>
    </location>
</feature>
<protein>
    <recommendedName>
        <fullName evidence="7">TM2 domain-containing protein</fullName>
    </recommendedName>
</protein>
<evidence type="ECO:0000256" key="5">
    <source>
        <dbReference type="SAM" id="MobiDB-lite"/>
    </source>
</evidence>
<dbReference type="AlphaFoldDB" id="A0A8J3NCP0"/>
<dbReference type="EMBL" id="BOMB01000016">
    <property type="protein sequence ID" value="GID11992.1"/>
    <property type="molecule type" value="Genomic_DNA"/>
</dbReference>
<reference evidence="8" key="1">
    <citation type="submission" date="2021-01" db="EMBL/GenBank/DDBJ databases">
        <title>Whole genome shotgun sequence of Actinocatenispora rupis NBRC 107355.</title>
        <authorList>
            <person name="Komaki H."/>
            <person name="Tamura T."/>
        </authorList>
    </citation>
    <scope>NUCLEOTIDE SEQUENCE</scope>
    <source>
        <strain evidence="8">NBRC 107355</strain>
    </source>
</reference>
<comment type="subcellular location">
    <subcellularLocation>
        <location evidence="1">Membrane</location>
        <topology evidence="1">Multi-pass membrane protein</topology>
    </subcellularLocation>
</comment>
<proteinExistence type="predicted"/>
<comment type="caution">
    <text evidence="8">The sequence shown here is derived from an EMBL/GenBank/DDBJ whole genome shotgun (WGS) entry which is preliminary data.</text>
</comment>
<gene>
    <name evidence="8" type="ORF">Aru02nite_28810</name>
</gene>